<evidence type="ECO:0000256" key="6">
    <source>
        <dbReference type="SAM" id="MobiDB-lite"/>
    </source>
</evidence>
<dbReference type="GO" id="GO:0000981">
    <property type="term" value="F:DNA-binding transcription factor activity, RNA polymerase II-specific"/>
    <property type="evidence" value="ECO:0007669"/>
    <property type="project" value="TreeGrafter"/>
</dbReference>
<dbReference type="PROSITE" id="PS50118">
    <property type="entry name" value="HMG_BOX_2"/>
    <property type="match status" value="1"/>
</dbReference>
<dbReference type="FunFam" id="1.10.30.10:FF:000003">
    <property type="entry name" value="Putative transcription factor SOX-6"/>
    <property type="match status" value="1"/>
</dbReference>
<feature type="compositionally biased region" description="Polar residues" evidence="6">
    <location>
        <begin position="268"/>
        <end position="279"/>
    </location>
</feature>
<dbReference type="CDD" id="cd22042">
    <property type="entry name" value="HMG-box_EGL13-like"/>
    <property type="match status" value="1"/>
</dbReference>
<dbReference type="InterPro" id="IPR009071">
    <property type="entry name" value="HMG_box_dom"/>
</dbReference>
<dbReference type="SMART" id="SM00398">
    <property type="entry name" value="HMG"/>
    <property type="match status" value="1"/>
</dbReference>
<name>A0A0B6YAS8_9EUPU</name>
<evidence type="ECO:0000256" key="1">
    <source>
        <dbReference type="ARBA" id="ARBA00023015"/>
    </source>
</evidence>
<dbReference type="PANTHER" id="PTHR45789">
    <property type="entry name" value="FI18025P1"/>
    <property type="match status" value="1"/>
</dbReference>
<evidence type="ECO:0000256" key="2">
    <source>
        <dbReference type="ARBA" id="ARBA00023125"/>
    </source>
</evidence>
<dbReference type="SUPFAM" id="SSF47095">
    <property type="entry name" value="HMG-box"/>
    <property type="match status" value="1"/>
</dbReference>
<dbReference type="PANTHER" id="PTHR45789:SF2">
    <property type="entry name" value="FI18025P1"/>
    <property type="match status" value="1"/>
</dbReference>
<reference evidence="8" key="1">
    <citation type="submission" date="2014-12" db="EMBL/GenBank/DDBJ databases">
        <title>Insight into the proteome of Arion vulgaris.</title>
        <authorList>
            <person name="Aradska J."/>
            <person name="Bulat T."/>
            <person name="Smidak R."/>
            <person name="Sarate P."/>
            <person name="Gangsoo J."/>
            <person name="Sialana F."/>
            <person name="Bilban M."/>
            <person name="Lubec G."/>
        </authorList>
    </citation>
    <scope>NUCLEOTIDE SEQUENCE</scope>
    <source>
        <tissue evidence="8">Skin</tissue>
    </source>
</reference>
<keyword evidence="3" id="KW-0804">Transcription</keyword>
<protein>
    <recommendedName>
        <fullName evidence="7">HMG box domain-containing protein</fullName>
    </recommendedName>
</protein>
<dbReference type="InterPro" id="IPR051356">
    <property type="entry name" value="SOX/SOX-like_TF"/>
</dbReference>
<keyword evidence="4 5" id="KW-0539">Nucleus</keyword>
<feature type="region of interest" description="Disordered" evidence="6">
    <location>
        <begin position="1"/>
        <end position="27"/>
    </location>
</feature>
<evidence type="ECO:0000256" key="5">
    <source>
        <dbReference type="PROSITE-ProRule" id="PRU00267"/>
    </source>
</evidence>
<dbReference type="Pfam" id="PF00505">
    <property type="entry name" value="HMG_box"/>
    <property type="match status" value="1"/>
</dbReference>
<feature type="compositionally biased region" description="Polar residues" evidence="6">
    <location>
        <begin position="13"/>
        <end position="23"/>
    </location>
</feature>
<feature type="region of interest" description="Disordered" evidence="6">
    <location>
        <begin position="76"/>
        <end position="150"/>
    </location>
</feature>
<keyword evidence="1" id="KW-0805">Transcription regulation</keyword>
<evidence type="ECO:0000256" key="3">
    <source>
        <dbReference type="ARBA" id="ARBA00023163"/>
    </source>
</evidence>
<gene>
    <name evidence="8" type="primary">ORF17281</name>
</gene>
<organism evidence="8">
    <name type="scientific">Arion vulgaris</name>
    <dbReference type="NCBI Taxonomy" id="1028688"/>
    <lineage>
        <taxon>Eukaryota</taxon>
        <taxon>Metazoa</taxon>
        <taxon>Spiralia</taxon>
        <taxon>Lophotrochozoa</taxon>
        <taxon>Mollusca</taxon>
        <taxon>Gastropoda</taxon>
        <taxon>Heterobranchia</taxon>
        <taxon>Euthyneura</taxon>
        <taxon>Panpulmonata</taxon>
        <taxon>Eupulmonata</taxon>
        <taxon>Stylommatophora</taxon>
        <taxon>Helicina</taxon>
        <taxon>Arionoidea</taxon>
        <taxon>Arionidae</taxon>
        <taxon>Arion</taxon>
    </lineage>
</organism>
<evidence type="ECO:0000256" key="4">
    <source>
        <dbReference type="ARBA" id="ARBA00023242"/>
    </source>
</evidence>
<feature type="domain" description="HMG box" evidence="7">
    <location>
        <begin position="310"/>
        <end position="378"/>
    </location>
</feature>
<evidence type="ECO:0000259" key="7">
    <source>
        <dbReference type="PROSITE" id="PS50118"/>
    </source>
</evidence>
<sequence>MRQTIPNIVKDLSPQTGRSSSGDNCGPVSDGAAYQLVSNTHFTQLNSCDQEGPLNLSKPRSEILSDHLSWKQFREADTEENHNQSSNHETNSPPPAHNNHGKWVGSRNFSLGTPISTSLHEGESNPDTQCQCSPEHNTTPTLTSRSCPTTGSDVSMLTSMRHNPFSIQAQFVANPFLSLPPNFSLGSIAALTRAHQGIIGASSASDTDKILYLHSQERVLQELLARQMAACVNGPVFPGISHHFPTYSPSTAHPLPAMTHGQDRKEASTPTLSNSEDSQRNYVQHLQSKLFGTKLIRAHKEKSIADHPHIKRPMNAFMVWAREERRKILKACPDLHNSNISKILGAKWKGMSNIDKQPYYEEQSRLSKLHMENHPDYRYRPQPKRMCIVGGKKLRISEYKALMRNRRQDSRRL</sequence>
<keyword evidence="2 5" id="KW-0238">DNA-binding</keyword>
<evidence type="ECO:0000313" key="8">
    <source>
        <dbReference type="EMBL" id="CEK52575.1"/>
    </source>
</evidence>
<feature type="DNA-binding region" description="HMG box" evidence="5">
    <location>
        <begin position="310"/>
        <end position="378"/>
    </location>
</feature>
<dbReference type="GO" id="GO:0005634">
    <property type="term" value="C:nucleus"/>
    <property type="evidence" value="ECO:0007669"/>
    <property type="project" value="UniProtKB-UniRule"/>
</dbReference>
<dbReference type="InterPro" id="IPR036910">
    <property type="entry name" value="HMG_box_dom_sf"/>
</dbReference>
<dbReference type="AlphaFoldDB" id="A0A0B6YAS8"/>
<dbReference type="Gene3D" id="1.10.30.10">
    <property type="entry name" value="High mobility group box domain"/>
    <property type="match status" value="1"/>
</dbReference>
<feature type="region of interest" description="Disordered" evidence="6">
    <location>
        <begin position="251"/>
        <end position="279"/>
    </location>
</feature>
<dbReference type="EMBL" id="HACG01005710">
    <property type="protein sequence ID" value="CEK52575.1"/>
    <property type="molecule type" value="Transcribed_RNA"/>
</dbReference>
<proteinExistence type="predicted"/>
<dbReference type="GO" id="GO:0045165">
    <property type="term" value="P:cell fate commitment"/>
    <property type="evidence" value="ECO:0007669"/>
    <property type="project" value="TreeGrafter"/>
</dbReference>
<dbReference type="GO" id="GO:0000978">
    <property type="term" value="F:RNA polymerase II cis-regulatory region sequence-specific DNA binding"/>
    <property type="evidence" value="ECO:0007669"/>
    <property type="project" value="TreeGrafter"/>
</dbReference>
<feature type="compositionally biased region" description="Polar residues" evidence="6">
    <location>
        <begin position="107"/>
        <end position="150"/>
    </location>
</feature>
<accession>A0A0B6YAS8</accession>